<name>K0XEW4_9BACT</name>
<gene>
    <name evidence="3" type="ORF">HMPREF9448_02399</name>
</gene>
<dbReference type="AlphaFoldDB" id="K0XEW4"/>
<dbReference type="InterPro" id="IPR031345">
    <property type="entry name" value="T9SS_Plug_N"/>
</dbReference>
<keyword evidence="4" id="KW-1185">Reference proteome</keyword>
<organism evidence="3 4">
    <name type="scientific">Barnesiella intestinihominis YIT 11860</name>
    <dbReference type="NCBI Taxonomy" id="742726"/>
    <lineage>
        <taxon>Bacteria</taxon>
        <taxon>Pseudomonadati</taxon>
        <taxon>Bacteroidota</taxon>
        <taxon>Bacteroidia</taxon>
        <taxon>Bacteroidales</taxon>
        <taxon>Barnesiellaceae</taxon>
        <taxon>Barnesiella</taxon>
    </lineage>
</organism>
<evidence type="ECO:0000256" key="1">
    <source>
        <dbReference type="SAM" id="SignalP"/>
    </source>
</evidence>
<evidence type="ECO:0000259" key="2">
    <source>
        <dbReference type="Pfam" id="PF17116"/>
    </source>
</evidence>
<proteinExistence type="predicted"/>
<dbReference type="HOGENOM" id="CLU_049143_0_0_10"/>
<protein>
    <recommendedName>
        <fullName evidence="2">Type 9 secretion system plug protein N-terminal domain-containing protein</fullName>
    </recommendedName>
</protein>
<accession>K0XEW4</accession>
<feature type="chain" id="PRO_5003844706" description="Type 9 secretion system plug protein N-terminal domain-containing protein" evidence="1">
    <location>
        <begin position="27"/>
        <end position="428"/>
    </location>
</feature>
<evidence type="ECO:0000313" key="3">
    <source>
        <dbReference type="EMBL" id="EJZ62485.1"/>
    </source>
</evidence>
<sequence length="428" mass="49243">MVMKTSYIFQLLISVCVLLGGISATAQNRSEPYETQAFSDRFRTIQTEVEGRELFPPIIELNTDEHITISFDELAEDVTYLQYSLIHCNADWRPSDLSDLEYLDGFNTNSVEEYEFSTATFAHYVHYRITLPNADVQFKVSGNYVLVVYPENEPENILLQVCFSVYENQVLVAPSVTSRTDIDYNREHQQVEVALNTNNYRVQNPYNELKISILQNSRRDKEVIINRPLRVQGNQIVFGHDRNMIFEAGNEFRRFEMVATRYAGLGVEKIYYFDPYYHVVLATSVPRAQTSYLYDKTQNGRFVIRQSGADDSNTEADYFVVHFTLDSDPIPGGKIYIDGEMTNHRYTPYNEMVYNPASGKYEKTLLLKQGSYNYQYLFLPDGGSAASAGPIEGNYYETVNEYLVKVYHRPQGVRYDKLIGIGMGYSGR</sequence>
<dbReference type="Proteomes" id="UP000006044">
    <property type="component" value="Unassembled WGS sequence"/>
</dbReference>
<reference evidence="3 4" key="1">
    <citation type="submission" date="2012-08" db="EMBL/GenBank/DDBJ databases">
        <title>The Genome Sequence of Barnesiella intestinihominis YIT 11860.</title>
        <authorList>
            <consortium name="The Broad Institute Genome Sequencing Platform"/>
            <person name="Earl A."/>
            <person name="Ward D."/>
            <person name="Feldgarden M."/>
            <person name="Gevers D."/>
            <person name="Morotomi M."/>
            <person name="Walker B."/>
            <person name="Young S.K."/>
            <person name="Zeng Q."/>
            <person name="Gargeya S."/>
            <person name="Fitzgerald M."/>
            <person name="Haas B."/>
            <person name="Abouelleil A."/>
            <person name="Alvarado L."/>
            <person name="Arachchi H.M."/>
            <person name="Berlin A.M."/>
            <person name="Chapman S.B."/>
            <person name="Goldberg J."/>
            <person name="Griggs A."/>
            <person name="Gujja S."/>
            <person name="Hansen M."/>
            <person name="Howarth C."/>
            <person name="Imamovic A."/>
            <person name="Larimer J."/>
            <person name="McCowen C."/>
            <person name="Montmayeur A."/>
            <person name="Murphy C."/>
            <person name="Neiman D."/>
            <person name="Pearson M."/>
            <person name="Priest M."/>
            <person name="Roberts A."/>
            <person name="Saif S."/>
            <person name="Shea T."/>
            <person name="Sisk P."/>
            <person name="Sykes S."/>
            <person name="Wortman J."/>
            <person name="Nusbaum C."/>
            <person name="Birren B."/>
        </authorList>
    </citation>
    <scope>NUCLEOTIDE SEQUENCE [LARGE SCALE GENOMIC DNA]</scope>
    <source>
        <strain evidence="3 4">YIT 11860</strain>
    </source>
</reference>
<dbReference type="STRING" id="742726.HMPREF9448_02399"/>
<evidence type="ECO:0000313" key="4">
    <source>
        <dbReference type="Proteomes" id="UP000006044"/>
    </source>
</evidence>
<dbReference type="eggNOG" id="ENOG502Z7QJ">
    <property type="taxonomic scope" value="Bacteria"/>
</dbReference>
<dbReference type="EMBL" id="ADLE01000016">
    <property type="protein sequence ID" value="EJZ62485.1"/>
    <property type="molecule type" value="Genomic_DNA"/>
</dbReference>
<feature type="domain" description="Type 9 secretion system plug protein N-terminal" evidence="2">
    <location>
        <begin position="43"/>
        <end position="167"/>
    </location>
</feature>
<keyword evidence="1" id="KW-0732">Signal</keyword>
<feature type="signal peptide" evidence="1">
    <location>
        <begin position="1"/>
        <end position="26"/>
    </location>
</feature>
<dbReference type="Pfam" id="PF17116">
    <property type="entry name" value="T9SS_plug_1st"/>
    <property type="match status" value="1"/>
</dbReference>
<comment type="caution">
    <text evidence="3">The sequence shown here is derived from an EMBL/GenBank/DDBJ whole genome shotgun (WGS) entry which is preliminary data.</text>
</comment>